<evidence type="ECO:0000313" key="2">
    <source>
        <dbReference type="EnsemblPlants" id="ORUFI12G13650.1"/>
    </source>
</evidence>
<feature type="region of interest" description="Disordered" evidence="1">
    <location>
        <begin position="123"/>
        <end position="162"/>
    </location>
</feature>
<evidence type="ECO:0000256" key="1">
    <source>
        <dbReference type="SAM" id="MobiDB-lite"/>
    </source>
</evidence>
<reference evidence="3" key="1">
    <citation type="submission" date="2013-06" db="EMBL/GenBank/DDBJ databases">
        <authorList>
            <person name="Zhao Q."/>
        </authorList>
    </citation>
    <scope>NUCLEOTIDE SEQUENCE</scope>
    <source>
        <strain evidence="3">cv. W1943</strain>
    </source>
</reference>
<keyword evidence="3" id="KW-1185">Reference proteome</keyword>
<dbReference type="OMA" id="IAGHGCY"/>
<dbReference type="Gramene" id="ORUFI12G13650.1">
    <property type="protein sequence ID" value="ORUFI12G13650.1"/>
    <property type="gene ID" value="ORUFI12G13650"/>
</dbReference>
<sequence length="225" mass="24358">MEAAAATATTFSHLRVPYRRPALTRRSEMDKLNRVFKHVRGLPPCQSTVTVGFDVLSGLLACQPNRPLTTVDVLWCARFTEADMPPTRTPIPNPLATLLAGPPTAASHAAAIAGHGCYSSSSSSHHLHPPFPSPARHHHPPPVWLTTGVLPRSGHRSRGGGASKVFRNAVDEEVCRRCLATWLVAVGGEGRQQSLSGVGWPRGAPAALRAKVGRQFRWRRTLRLA</sequence>
<dbReference type="Proteomes" id="UP000008022">
    <property type="component" value="Unassembled WGS sequence"/>
</dbReference>
<protein>
    <submittedName>
        <fullName evidence="2">Uncharacterized protein</fullName>
    </submittedName>
</protein>
<name>A0A0E0RHG0_ORYRU</name>
<evidence type="ECO:0000313" key="3">
    <source>
        <dbReference type="Proteomes" id="UP000008022"/>
    </source>
</evidence>
<accession>A0A0E0RHG0</accession>
<dbReference type="EnsemblPlants" id="ORUFI12G13650.1">
    <property type="protein sequence ID" value="ORUFI12G13650.1"/>
    <property type="gene ID" value="ORUFI12G13650"/>
</dbReference>
<proteinExistence type="predicted"/>
<dbReference type="AlphaFoldDB" id="A0A0E0RHG0"/>
<reference evidence="2" key="2">
    <citation type="submission" date="2015-06" db="UniProtKB">
        <authorList>
            <consortium name="EnsemblPlants"/>
        </authorList>
    </citation>
    <scope>IDENTIFICATION</scope>
</reference>
<dbReference type="HOGENOM" id="CLU_1231614_0_0_1"/>
<organism evidence="2 3">
    <name type="scientific">Oryza rufipogon</name>
    <name type="common">Brownbeard rice</name>
    <name type="synonym">Asian wild rice</name>
    <dbReference type="NCBI Taxonomy" id="4529"/>
    <lineage>
        <taxon>Eukaryota</taxon>
        <taxon>Viridiplantae</taxon>
        <taxon>Streptophyta</taxon>
        <taxon>Embryophyta</taxon>
        <taxon>Tracheophyta</taxon>
        <taxon>Spermatophyta</taxon>
        <taxon>Magnoliopsida</taxon>
        <taxon>Liliopsida</taxon>
        <taxon>Poales</taxon>
        <taxon>Poaceae</taxon>
        <taxon>BOP clade</taxon>
        <taxon>Oryzoideae</taxon>
        <taxon>Oryzeae</taxon>
        <taxon>Oryzinae</taxon>
        <taxon>Oryza</taxon>
    </lineage>
</organism>